<keyword evidence="2" id="KW-0732">Signal</keyword>
<evidence type="ECO:0000313" key="3">
    <source>
        <dbReference type="EMBL" id="GAA5140686.1"/>
    </source>
</evidence>
<accession>A0ABP9P4Y7</accession>
<feature type="chain" id="PRO_5046454152" evidence="2">
    <location>
        <begin position="37"/>
        <end position="354"/>
    </location>
</feature>
<dbReference type="EMBL" id="BAABKG010000001">
    <property type="protein sequence ID" value="GAA5140686.1"/>
    <property type="molecule type" value="Genomic_DNA"/>
</dbReference>
<proteinExistence type="predicted"/>
<organism evidence="3 4">
    <name type="scientific">Nocardioides marinquilinus</name>
    <dbReference type="NCBI Taxonomy" id="1210400"/>
    <lineage>
        <taxon>Bacteria</taxon>
        <taxon>Bacillati</taxon>
        <taxon>Actinomycetota</taxon>
        <taxon>Actinomycetes</taxon>
        <taxon>Propionibacteriales</taxon>
        <taxon>Nocardioidaceae</taxon>
        <taxon>Nocardioides</taxon>
    </lineage>
</organism>
<dbReference type="Proteomes" id="UP001500221">
    <property type="component" value="Unassembled WGS sequence"/>
</dbReference>
<feature type="region of interest" description="Disordered" evidence="1">
    <location>
        <begin position="78"/>
        <end position="108"/>
    </location>
</feature>
<name>A0ABP9P4Y7_9ACTN</name>
<reference evidence="4" key="1">
    <citation type="journal article" date="2019" name="Int. J. Syst. Evol. Microbiol.">
        <title>The Global Catalogue of Microorganisms (GCM) 10K type strain sequencing project: providing services to taxonomists for standard genome sequencing and annotation.</title>
        <authorList>
            <consortium name="The Broad Institute Genomics Platform"/>
            <consortium name="The Broad Institute Genome Sequencing Center for Infectious Disease"/>
            <person name="Wu L."/>
            <person name="Ma J."/>
        </authorList>
    </citation>
    <scope>NUCLEOTIDE SEQUENCE [LARGE SCALE GENOMIC DNA]</scope>
    <source>
        <strain evidence="4">JCM 18459</strain>
    </source>
</reference>
<evidence type="ECO:0000256" key="2">
    <source>
        <dbReference type="SAM" id="SignalP"/>
    </source>
</evidence>
<keyword evidence="4" id="KW-1185">Reference proteome</keyword>
<protein>
    <submittedName>
        <fullName evidence="3">Uncharacterized protein</fullName>
    </submittedName>
</protein>
<comment type="caution">
    <text evidence="3">The sequence shown here is derived from an EMBL/GenBank/DDBJ whole genome shotgun (WGS) entry which is preliminary data.</text>
</comment>
<dbReference type="RefSeq" id="WP_345453252.1">
    <property type="nucleotide sequence ID" value="NZ_BAABKG010000001.1"/>
</dbReference>
<sequence length="354" mass="36651">MTTECSLVRRRTALLVPLVLSVVVPLLLAGPPAASADPAPDVHAAAPAFGATRLTWLPSAYGSEVDSFGQCPATGDFDSSSTALTANQPTTTTRHDQTLTVTDPDDPTDTSVFRSGATLTGRLQASGGRPTAIQVTSDLRVDGTFSKGTASGCISQGQSDFSIEVDAVVSVPTLVTMTTRVTGDPTGSTSVVGTSGSEYANLDGLPGRRQLTFVAQPGTYTFVQSSSTRLDNPVAADDPTSARGTTTLDVAFVAVGAATTPSRGTGTALVTLPGRLDCAARSVTAVLRTPAVDWRSATFFVNDERRALVAAPARGRRVVLARLPQLEDVVVRVVLVPKLGRTRTVTRAYASCGA</sequence>
<gene>
    <name evidence="3" type="ORF">GCM10023340_01220</name>
</gene>
<feature type="compositionally biased region" description="Low complexity" evidence="1">
    <location>
        <begin position="82"/>
        <end position="102"/>
    </location>
</feature>
<evidence type="ECO:0000313" key="4">
    <source>
        <dbReference type="Proteomes" id="UP001500221"/>
    </source>
</evidence>
<feature type="signal peptide" evidence="2">
    <location>
        <begin position="1"/>
        <end position="36"/>
    </location>
</feature>
<evidence type="ECO:0000256" key="1">
    <source>
        <dbReference type="SAM" id="MobiDB-lite"/>
    </source>
</evidence>